<keyword evidence="1" id="KW-0472">Membrane</keyword>
<evidence type="ECO:0000256" key="1">
    <source>
        <dbReference type="SAM" id="Phobius"/>
    </source>
</evidence>
<dbReference type="HOGENOM" id="CLU_2596479_0_0_1"/>
<reference evidence="2 3" key="1">
    <citation type="journal article" date="2012" name="PLoS Pathog.">
        <title>Diverse lifestyles and strategies of plant pathogenesis encoded in the genomes of eighteen Dothideomycetes fungi.</title>
        <authorList>
            <person name="Ohm R.A."/>
            <person name="Feau N."/>
            <person name="Henrissat B."/>
            <person name="Schoch C.L."/>
            <person name="Horwitz B.A."/>
            <person name="Barry K.W."/>
            <person name="Condon B.J."/>
            <person name="Copeland A.C."/>
            <person name="Dhillon B."/>
            <person name="Glaser F."/>
            <person name="Hesse C.N."/>
            <person name="Kosti I."/>
            <person name="LaButti K."/>
            <person name="Lindquist E.A."/>
            <person name="Lucas S."/>
            <person name="Salamov A.A."/>
            <person name="Bradshaw R.E."/>
            <person name="Ciuffetti L."/>
            <person name="Hamelin R.C."/>
            <person name="Kema G.H.J."/>
            <person name="Lawrence C."/>
            <person name="Scott J.A."/>
            <person name="Spatafora J.W."/>
            <person name="Turgeon B.G."/>
            <person name="de Wit P.J.G.M."/>
            <person name="Zhong S."/>
            <person name="Goodwin S.B."/>
            <person name="Grigoriev I.V."/>
        </authorList>
    </citation>
    <scope>NUCLEOTIDE SEQUENCE [LARGE SCALE GENOMIC DNA]</scope>
    <source>
        <strain evidence="3">ND90Pr / ATCC 201652</strain>
    </source>
</reference>
<proteinExistence type="predicted"/>
<keyword evidence="1" id="KW-1133">Transmembrane helix</keyword>
<dbReference type="KEGG" id="bsc:COCSADRAFT_32097"/>
<feature type="non-terminal residue" evidence="2">
    <location>
        <position position="80"/>
    </location>
</feature>
<evidence type="ECO:0000313" key="2">
    <source>
        <dbReference type="EMBL" id="EMD69369.1"/>
    </source>
</evidence>
<dbReference type="EMBL" id="KB445637">
    <property type="protein sequence ID" value="EMD69369.1"/>
    <property type="molecule type" value="Genomic_DNA"/>
</dbReference>
<keyword evidence="1" id="KW-0812">Transmembrane</keyword>
<dbReference type="Proteomes" id="UP000016934">
    <property type="component" value="Unassembled WGS sequence"/>
</dbReference>
<feature type="transmembrane region" description="Helical" evidence="1">
    <location>
        <begin position="22"/>
        <end position="42"/>
    </location>
</feature>
<keyword evidence="3" id="KW-1185">Reference proteome</keyword>
<sequence>MASCCTPRNLAVWLIFCNRPHLSILVSSASLFTVQCLTLGFIPPASPRSYLVPNPSHGLVPCLRYSSRFSRYFLRLSYSV</sequence>
<protein>
    <submittedName>
        <fullName evidence="2">Uncharacterized protein</fullName>
    </submittedName>
</protein>
<reference evidence="3" key="2">
    <citation type="journal article" date="2013" name="PLoS Genet.">
        <title>Comparative genome structure, secondary metabolite, and effector coding capacity across Cochliobolus pathogens.</title>
        <authorList>
            <person name="Condon B.J."/>
            <person name="Leng Y."/>
            <person name="Wu D."/>
            <person name="Bushley K.E."/>
            <person name="Ohm R.A."/>
            <person name="Otillar R."/>
            <person name="Martin J."/>
            <person name="Schackwitz W."/>
            <person name="Grimwood J."/>
            <person name="MohdZainudin N."/>
            <person name="Xue C."/>
            <person name="Wang R."/>
            <person name="Manning V.A."/>
            <person name="Dhillon B."/>
            <person name="Tu Z.J."/>
            <person name="Steffenson B.J."/>
            <person name="Salamov A."/>
            <person name="Sun H."/>
            <person name="Lowry S."/>
            <person name="LaButti K."/>
            <person name="Han J."/>
            <person name="Copeland A."/>
            <person name="Lindquist E."/>
            <person name="Barry K."/>
            <person name="Schmutz J."/>
            <person name="Baker S.E."/>
            <person name="Ciuffetti L.M."/>
            <person name="Grigoriev I.V."/>
            <person name="Zhong S."/>
            <person name="Turgeon B.G."/>
        </authorList>
    </citation>
    <scope>NUCLEOTIDE SEQUENCE [LARGE SCALE GENOMIC DNA]</scope>
    <source>
        <strain evidence="3">ND90Pr / ATCC 201652</strain>
    </source>
</reference>
<accession>M2RS14</accession>
<gene>
    <name evidence="2" type="ORF">COCSADRAFT_32097</name>
</gene>
<evidence type="ECO:0000313" key="3">
    <source>
        <dbReference type="Proteomes" id="UP000016934"/>
    </source>
</evidence>
<dbReference type="RefSeq" id="XP_007694200.1">
    <property type="nucleotide sequence ID" value="XM_007696010.1"/>
</dbReference>
<dbReference type="AlphaFoldDB" id="M2RS14"/>
<organism evidence="2 3">
    <name type="scientific">Cochliobolus sativus (strain ND90Pr / ATCC 201652)</name>
    <name type="common">Common root rot and spot blotch fungus</name>
    <name type="synonym">Bipolaris sorokiniana</name>
    <dbReference type="NCBI Taxonomy" id="665912"/>
    <lineage>
        <taxon>Eukaryota</taxon>
        <taxon>Fungi</taxon>
        <taxon>Dikarya</taxon>
        <taxon>Ascomycota</taxon>
        <taxon>Pezizomycotina</taxon>
        <taxon>Dothideomycetes</taxon>
        <taxon>Pleosporomycetidae</taxon>
        <taxon>Pleosporales</taxon>
        <taxon>Pleosporineae</taxon>
        <taxon>Pleosporaceae</taxon>
        <taxon>Bipolaris</taxon>
    </lineage>
</organism>
<name>M2RS14_COCSN</name>
<dbReference type="GeneID" id="19136643"/>